<protein>
    <submittedName>
        <fullName evidence="2">Aldo-keto reductase family 1 member a1</fullName>
    </submittedName>
</protein>
<keyword evidence="3" id="KW-1185">Reference proteome</keyword>
<evidence type="ECO:0000259" key="1">
    <source>
        <dbReference type="Pfam" id="PF00248"/>
    </source>
</evidence>
<accession>A0A9Q0RF75</accession>
<dbReference type="AlphaFoldDB" id="A0A9Q0RF75"/>
<proteinExistence type="predicted"/>
<name>A0A9Q0RF75_ANAIG</name>
<evidence type="ECO:0000313" key="2">
    <source>
        <dbReference type="EMBL" id="KAJ5077844.1"/>
    </source>
</evidence>
<evidence type="ECO:0000313" key="3">
    <source>
        <dbReference type="Proteomes" id="UP001149090"/>
    </source>
</evidence>
<dbReference type="InterPro" id="IPR036812">
    <property type="entry name" value="NAD(P)_OxRdtase_dom_sf"/>
</dbReference>
<dbReference type="InterPro" id="IPR018170">
    <property type="entry name" value="Aldo/ket_reductase_CS"/>
</dbReference>
<dbReference type="PROSITE" id="PS00798">
    <property type="entry name" value="ALDOKETO_REDUCTASE_1"/>
    <property type="match status" value="1"/>
</dbReference>
<dbReference type="PANTHER" id="PTHR11732">
    <property type="entry name" value="ALDO/KETO REDUCTASE"/>
    <property type="match status" value="1"/>
</dbReference>
<dbReference type="Proteomes" id="UP001149090">
    <property type="component" value="Unassembled WGS sequence"/>
</dbReference>
<reference evidence="2" key="1">
    <citation type="submission" date="2022-10" db="EMBL/GenBank/DDBJ databases">
        <title>Novel sulphate-reducing endosymbionts in the free-living metamonad Anaeramoeba.</title>
        <authorList>
            <person name="Jerlstrom-Hultqvist J."/>
            <person name="Cepicka I."/>
            <person name="Gallot-Lavallee L."/>
            <person name="Salas-Leiva D."/>
            <person name="Curtis B.A."/>
            <person name="Zahonova K."/>
            <person name="Pipaliya S."/>
            <person name="Dacks J."/>
            <person name="Roger A.J."/>
        </authorList>
    </citation>
    <scope>NUCLEOTIDE SEQUENCE</scope>
    <source>
        <strain evidence="2">BMAN</strain>
    </source>
</reference>
<dbReference type="InterPro" id="IPR023210">
    <property type="entry name" value="NADP_OxRdtase_dom"/>
</dbReference>
<dbReference type="InterPro" id="IPR020471">
    <property type="entry name" value="AKR"/>
</dbReference>
<dbReference type="EMBL" id="JAPDFW010000056">
    <property type="protein sequence ID" value="KAJ5077844.1"/>
    <property type="molecule type" value="Genomic_DNA"/>
</dbReference>
<dbReference type="Gene3D" id="3.20.20.100">
    <property type="entry name" value="NADP-dependent oxidoreductase domain"/>
    <property type="match status" value="1"/>
</dbReference>
<comment type="caution">
    <text evidence="2">The sequence shown here is derived from an EMBL/GenBank/DDBJ whole genome shotgun (WGS) entry which is preliminary data.</text>
</comment>
<dbReference type="PRINTS" id="PR00069">
    <property type="entry name" value="ALDKETRDTASE"/>
</dbReference>
<dbReference type="SUPFAM" id="SSF51430">
    <property type="entry name" value="NAD(P)-linked oxidoreductase"/>
    <property type="match status" value="1"/>
</dbReference>
<dbReference type="Pfam" id="PF00248">
    <property type="entry name" value="Aldo_ket_red"/>
    <property type="match status" value="1"/>
</dbReference>
<dbReference type="OrthoDB" id="416253at2759"/>
<gene>
    <name evidence="2" type="ORF">M0811_05534</name>
</gene>
<feature type="domain" description="NADP-dependent oxidoreductase" evidence="1">
    <location>
        <begin position="15"/>
        <end position="113"/>
    </location>
</feature>
<dbReference type="OMA" id="WPQGFKV"/>
<organism evidence="2 3">
    <name type="scientific">Anaeramoeba ignava</name>
    <name type="common">Anaerobic marine amoeba</name>
    <dbReference type="NCBI Taxonomy" id="1746090"/>
    <lineage>
        <taxon>Eukaryota</taxon>
        <taxon>Metamonada</taxon>
        <taxon>Anaeramoebidae</taxon>
        <taxon>Anaeramoeba</taxon>
    </lineage>
</organism>
<sequence length="131" mass="15265">MEYVELNTKQKMPALGIGTYKSQKGEVGKAIKIALETGFRHIDCAYVYENEDEIGEILKETFDQGKIKREDVWITSKLYNIFHDPKDVQPACEKTIKDLQCGYLDLYLIHWPVAFEKERILNCSQEKMKTQ</sequence>
<dbReference type="GO" id="GO:0016491">
    <property type="term" value="F:oxidoreductase activity"/>
    <property type="evidence" value="ECO:0007669"/>
    <property type="project" value="InterPro"/>
</dbReference>